<feature type="region of interest" description="Disordered" evidence="1">
    <location>
        <begin position="364"/>
        <end position="398"/>
    </location>
</feature>
<proteinExistence type="predicted"/>
<protein>
    <submittedName>
        <fullName evidence="2">Uncharacterized protein</fullName>
    </submittedName>
</protein>
<dbReference type="EMBL" id="BEGY01000069">
    <property type="protein sequence ID" value="GAX81732.1"/>
    <property type="molecule type" value="Genomic_DNA"/>
</dbReference>
<organism evidence="2 3">
    <name type="scientific">Chlamydomonas eustigma</name>
    <dbReference type="NCBI Taxonomy" id="1157962"/>
    <lineage>
        <taxon>Eukaryota</taxon>
        <taxon>Viridiplantae</taxon>
        <taxon>Chlorophyta</taxon>
        <taxon>core chlorophytes</taxon>
        <taxon>Chlorophyceae</taxon>
        <taxon>CS clade</taxon>
        <taxon>Chlamydomonadales</taxon>
        <taxon>Chlamydomonadaceae</taxon>
        <taxon>Chlamydomonas</taxon>
    </lineage>
</organism>
<dbReference type="AlphaFoldDB" id="A0A250XFP5"/>
<dbReference type="Proteomes" id="UP000232323">
    <property type="component" value="Unassembled WGS sequence"/>
</dbReference>
<evidence type="ECO:0000313" key="2">
    <source>
        <dbReference type="EMBL" id="GAX81732.1"/>
    </source>
</evidence>
<evidence type="ECO:0000256" key="1">
    <source>
        <dbReference type="SAM" id="MobiDB-lite"/>
    </source>
</evidence>
<comment type="caution">
    <text evidence="2">The sequence shown here is derived from an EMBL/GenBank/DDBJ whole genome shotgun (WGS) entry which is preliminary data.</text>
</comment>
<accession>A0A250XFP5</accession>
<gene>
    <name evidence="2" type="ORF">CEUSTIGMA_g9160.t1</name>
</gene>
<sequence length="398" mass="44245">MLTSTSRLLSKSKISLGGSSDSIPLPHVPALAVTANPLTAPIQQQPGSSNNPPTQSTLPPEAYDLAAIIAKSVNEGMHQALNSHLPQLVGNMGRQNDALMSVLNYVGSGTIKGISEGVIKSWIEGRIPTEVVKTQLMFHFQKCHPFPDYPNNMMALFVNLTTNTEVITCLRQLLAEWSRDYEASLTGNYPSQEFEVRLPPDYMSAREMHVLDSLVQYFQGENEKWQNRPHATCAVAMDMDDDSGVPMTPIAAVVAGQTRSLGPTPTPFMAHLLFYPHTKEDILPDGRVKPQKPRPPVLSNSKWHEDIRTCPGYVDWAKNERPDKLPHDPLTRKAIITPEYDEMMKFGLCLKCRGERRIDGKCTNFLDDGKSSPAGHRPNGNGKRERNDSFNGRKPNHK</sequence>
<keyword evidence="3" id="KW-1185">Reference proteome</keyword>
<reference evidence="2 3" key="1">
    <citation type="submission" date="2017-08" db="EMBL/GenBank/DDBJ databases">
        <title>Acidophilic green algal genome provides insights into adaptation to an acidic environment.</title>
        <authorList>
            <person name="Hirooka S."/>
            <person name="Hirose Y."/>
            <person name="Kanesaki Y."/>
            <person name="Higuchi S."/>
            <person name="Fujiwara T."/>
            <person name="Onuma R."/>
            <person name="Era A."/>
            <person name="Ohbayashi R."/>
            <person name="Uzuka A."/>
            <person name="Nozaki H."/>
            <person name="Yoshikawa H."/>
            <person name="Miyagishima S.Y."/>
        </authorList>
    </citation>
    <scope>NUCLEOTIDE SEQUENCE [LARGE SCALE GENOMIC DNA]</scope>
    <source>
        <strain evidence="2 3">NIES-2499</strain>
    </source>
</reference>
<name>A0A250XFP5_9CHLO</name>
<evidence type="ECO:0000313" key="3">
    <source>
        <dbReference type="Proteomes" id="UP000232323"/>
    </source>
</evidence>